<evidence type="ECO:0000259" key="6">
    <source>
        <dbReference type="SMART" id="SM00642"/>
    </source>
</evidence>
<dbReference type="PANTHER" id="PTHR10357">
    <property type="entry name" value="ALPHA-AMYLASE FAMILY MEMBER"/>
    <property type="match status" value="1"/>
</dbReference>
<dbReference type="FunFam" id="3.20.20.80:FF:000014">
    <property type="entry name" value="Alpha,alpha-phosphotrehalase"/>
    <property type="match status" value="1"/>
</dbReference>
<dbReference type="NCBIfam" id="NF008183">
    <property type="entry name" value="PRK10933.1"/>
    <property type="match status" value="1"/>
</dbReference>
<dbReference type="Gene3D" id="2.60.40.1180">
    <property type="entry name" value="Golgi alpha-mannosidase II"/>
    <property type="match status" value="1"/>
</dbReference>
<reference evidence="7" key="1">
    <citation type="submission" date="2018-09" db="EMBL/GenBank/DDBJ databases">
        <title>Murine metabolic-syndrome-specific gut microbial biobank.</title>
        <authorList>
            <person name="Liu C."/>
        </authorList>
    </citation>
    <scope>NUCLEOTIDE SEQUENCE</scope>
    <source>
        <strain evidence="7">D42-62</strain>
    </source>
</reference>
<organism evidence="7 8">
    <name type="scientific">Parablautia muri</name>
    <dbReference type="NCBI Taxonomy" id="2320879"/>
    <lineage>
        <taxon>Bacteria</taxon>
        <taxon>Bacillati</taxon>
        <taxon>Bacillota</taxon>
        <taxon>Clostridia</taxon>
        <taxon>Lachnospirales</taxon>
        <taxon>Lachnospiraceae</taxon>
        <taxon>Parablautia</taxon>
    </lineage>
</organism>
<evidence type="ECO:0000256" key="3">
    <source>
        <dbReference type="ARBA" id="ARBA00022490"/>
    </source>
</evidence>
<comment type="caution">
    <text evidence="7">The sequence shown here is derived from an EMBL/GenBank/DDBJ whole genome shotgun (WGS) entry which is preliminary data.</text>
</comment>
<dbReference type="InterPro" id="IPR045857">
    <property type="entry name" value="O16G_dom_2"/>
</dbReference>
<dbReference type="Pfam" id="PF23915">
    <property type="entry name" value="SusG_C"/>
    <property type="match status" value="1"/>
</dbReference>
<dbReference type="InterPro" id="IPR013780">
    <property type="entry name" value="Glyco_hydro_b"/>
</dbReference>
<dbReference type="GO" id="GO:0009313">
    <property type="term" value="P:oligosaccharide catabolic process"/>
    <property type="evidence" value="ECO:0007669"/>
    <property type="project" value="TreeGrafter"/>
</dbReference>
<protein>
    <submittedName>
        <fullName evidence="7">Alpha-glucosidase</fullName>
    </submittedName>
</protein>
<comment type="similarity">
    <text evidence="2">Belongs to the glycosyl hydrolase 13 family.</text>
</comment>
<dbReference type="InterPro" id="IPR017853">
    <property type="entry name" value="GH"/>
</dbReference>
<accession>A0A9X5GTI5</accession>
<dbReference type="Pfam" id="PF00128">
    <property type="entry name" value="Alpha-amylase"/>
    <property type="match status" value="1"/>
</dbReference>
<dbReference type="SUPFAM" id="SSF51011">
    <property type="entry name" value="Glycosyl hydrolase domain"/>
    <property type="match status" value="1"/>
</dbReference>
<dbReference type="InterPro" id="IPR056300">
    <property type="entry name" value="SusG-like_C"/>
</dbReference>
<dbReference type="FunFam" id="3.20.20.80:FF:000064">
    <property type="entry name" value="Oligo-1,6-glucosidase"/>
    <property type="match status" value="1"/>
</dbReference>
<evidence type="ECO:0000256" key="4">
    <source>
        <dbReference type="ARBA" id="ARBA00022801"/>
    </source>
</evidence>
<dbReference type="GO" id="GO:0005737">
    <property type="term" value="C:cytoplasm"/>
    <property type="evidence" value="ECO:0007669"/>
    <property type="project" value="UniProtKB-SubCell"/>
</dbReference>
<evidence type="ECO:0000256" key="5">
    <source>
        <dbReference type="ARBA" id="ARBA00023295"/>
    </source>
</evidence>
<dbReference type="PANTHER" id="PTHR10357:SF184">
    <property type="entry name" value="OLIGO-1,6-GLUCOSIDASE 1"/>
    <property type="match status" value="1"/>
</dbReference>
<dbReference type="CDD" id="cd11333">
    <property type="entry name" value="AmyAc_SI_OligoGlu_DGase"/>
    <property type="match status" value="1"/>
</dbReference>
<keyword evidence="4" id="KW-0378">Hydrolase</keyword>
<dbReference type="FunFam" id="3.90.400.10:FF:000002">
    <property type="entry name" value="Sucrose isomerase"/>
    <property type="match status" value="1"/>
</dbReference>
<proteinExistence type="inferred from homology"/>
<dbReference type="EMBL" id="QZDT01000033">
    <property type="protein sequence ID" value="NBJ94239.1"/>
    <property type="molecule type" value="Genomic_DNA"/>
</dbReference>
<comment type="subcellular location">
    <subcellularLocation>
        <location evidence="1">Cytoplasm</location>
    </subcellularLocation>
</comment>
<evidence type="ECO:0000256" key="2">
    <source>
        <dbReference type="ARBA" id="ARBA00008061"/>
    </source>
</evidence>
<dbReference type="SUPFAM" id="SSF51445">
    <property type="entry name" value="(Trans)glycosidases"/>
    <property type="match status" value="1"/>
</dbReference>
<keyword evidence="3" id="KW-0963">Cytoplasm</keyword>
<evidence type="ECO:0000313" key="7">
    <source>
        <dbReference type="EMBL" id="NBJ94239.1"/>
    </source>
</evidence>
<dbReference type="FunFam" id="2.60.40.1180:FF:000007">
    <property type="entry name" value="Sucrose isomerase"/>
    <property type="match status" value="1"/>
</dbReference>
<dbReference type="InterPro" id="IPR006047">
    <property type="entry name" value="GH13_cat_dom"/>
</dbReference>
<keyword evidence="5" id="KW-0326">Glycosidase</keyword>
<gene>
    <name evidence="7" type="ORF">D5281_17005</name>
</gene>
<dbReference type="Gene3D" id="3.90.400.10">
    <property type="entry name" value="Oligo-1,6-glucosidase, Domain 2"/>
    <property type="match status" value="1"/>
</dbReference>
<dbReference type="Proteomes" id="UP001154420">
    <property type="component" value="Unassembled WGS sequence"/>
</dbReference>
<dbReference type="RefSeq" id="WP_160561279.1">
    <property type="nucleotide sequence ID" value="NZ_QZDT01000033.1"/>
</dbReference>
<dbReference type="OrthoDB" id="9805159at2"/>
<dbReference type="AlphaFoldDB" id="A0A9X5GTI5"/>
<dbReference type="SMART" id="SM00642">
    <property type="entry name" value="Aamy"/>
    <property type="match status" value="1"/>
</dbReference>
<sequence length="556" mass="64152">MEQAWWKEAVVYQIYPRSFMDSNGDGIGDLNGITSRLDYLKELGIDVIWLSPIYQSPNDDNGYDISDYQAIMQEFGTMEDFDKMIEGIHARGMRLMMDLVVNHTSDEHAWFLESRKSKDNPYRDYYIWREGKDGQAPNNWGSYFSGSAWQYDDATDMYYLHLFSKKQPDLNWENPTVREEVFSMMNWWCGEKGIDGFRMDVISLISKRPGLPDGPKGPKALYGYADCANGPRVHEFLKEMNQKVLSHYDLMTVGEAAGVTIDEAKRYAGFHENELNMVFHFEHVGLDSDENGRWTDKRVPLIEFKKVMSAWQNELEGKAWNSLYLSNHDQPRSISRFGDDSPEYREVCAKMLATCLHMMQGTPYVYQGEELGMTNMPFADISEVRDIESINAYKEMSEAGLISKEDMMHFIRLKGRDNARTPMQWDDSKNAGFTTGTPWIGVNPNYTTINAKAALEDKNSIFHYYQKLIALRKAEPIMVYGHYDLLEPEHDSLYVYTRSLDGQKLLVICNFTKEQISYEVPAEFGGAQILIGNYERDKAEGIIELKPYEAMVIKCK</sequence>
<dbReference type="Gene3D" id="3.20.20.80">
    <property type="entry name" value="Glycosidases"/>
    <property type="match status" value="1"/>
</dbReference>
<evidence type="ECO:0000256" key="1">
    <source>
        <dbReference type="ARBA" id="ARBA00004496"/>
    </source>
</evidence>
<feature type="domain" description="Glycosyl hydrolase family 13 catalytic" evidence="6">
    <location>
        <begin position="13"/>
        <end position="420"/>
    </location>
</feature>
<name>A0A9X5GTI5_9FIRM</name>
<dbReference type="GO" id="GO:0004556">
    <property type="term" value="F:alpha-amylase activity"/>
    <property type="evidence" value="ECO:0007669"/>
    <property type="project" value="TreeGrafter"/>
</dbReference>
<keyword evidence="8" id="KW-1185">Reference proteome</keyword>
<evidence type="ECO:0000313" key="8">
    <source>
        <dbReference type="Proteomes" id="UP001154420"/>
    </source>
</evidence>